<dbReference type="InterPro" id="IPR029044">
    <property type="entry name" value="Nucleotide-diphossugar_trans"/>
</dbReference>
<name>W4L4V0_ENTF1</name>
<evidence type="ECO:0000313" key="2">
    <source>
        <dbReference type="Proteomes" id="UP000019141"/>
    </source>
</evidence>
<comment type="caution">
    <text evidence="1">The sequence shown here is derived from an EMBL/GenBank/DDBJ whole genome shotgun (WGS) entry which is preliminary data.</text>
</comment>
<accession>W4L4V0</accession>
<organism evidence="1 2">
    <name type="scientific">Entotheonella factor</name>
    <dbReference type="NCBI Taxonomy" id="1429438"/>
    <lineage>
        <taxon>Bacteria</taxon>
        <taxon>Pseudomonadati</taxon>
        <taxon>Nitrospinota/Tectimicrobiota group</taxon>
        <taxon>Candidatus Tectimicrobiota</taxon>
        <taxon>Candidatus Entotheonellia</taxon>
        <taxon>Candidatus Entotheonellales</taxon>
        <taxon>Candidatus Entotheonellaceae</taxon>
        <taxon>Candidatus Entotheonella</taxon>
    </lineage>
</organism>
<reference evidence="1 2" key="1">
    <citation type="journal article" date="2014" name="Nature">
        <title>An environmental bacterial taxon with a large and distinct metabolic repertoire.</title>
        <authorList>
            <person name="Wilson M.C."/>
            <person name="Mori T."/>
            <person name="Ruckert C."/>
            <person name="Uria A.R."/>
            <person name="Helf M.J."/>
            <person name="Takada K."/>
            <person name="Gernert C."/>
            <person name="Steffens U.A."/>
            <person name="Heycke N."/>
            <person name="Schmitt S."/>
            <person name="Rinke C."/>
            <person name="Helfrich E.J."/>
            <person name="Brachmann A.O."/>
            <person name="Gurgui C."/>
            <person name="Wakimoto T."/>
            <person name="Kracht M."/>
            <person name="Crusemann M."/>
            <person name="Hentschel U."/>
            <person name="Abe I."/>
            <person name="Matsunaga S."/>
            <person name="Kalinowski J."/>
            <person name="Takeyama H."/>
            <person name="Piel J."/>
        </authorList>
    </citation>
    <scope>NUCLEOTIDE SEQUENCE [LARGE SCALE GENOMIC DNA]</scope>
    <source>
        <strain evidence="2">TSY1</strain>
    </source>
</reference>
<dbReference type="EMBL" id="AZHW01001348">
    <property type="protein sequence ID" value="ETW92904.1"/>
    <property type="molecule type" value="Genomic_DNA"/>
</dbReference>
<dbReference type="GO" id="GO:0016758">
    <property type="term" value="F:hexosyltransferase activity"/>
    <property type="evidence" value="ECO:0007669"/>
    <property type="project" value="TreeGrafter"/>
</dbReference>
<dbReference type="SUPFAM" id="SSF53448">
    <property type="entry name" value="Nucleotide-diphospho-sugar transferases"/>
    <property type="match status" value="1"/>
</dbReference>
<dbReference type="Pfam" id="PF04488">
    <property type="entry name" value="Gly_transf_sug"/>
    <property type="match status" value="1"/>
</dbReference>
<evidence type="ECO:0008006" key="3">
    <source>
        <dbReference type="Google" id="ProtNLM"/>
    </source>
</evidence>
<sequence length="238" mass="27818">MRDVMQGLWVGTELSVMEQLSISSFLHHGHPYHLYVYEEVKNIPHGTVVRDANDILPASMIFQYKDFPTYAGFANFFRYKLLLDRGGWWVDTDLVCLKPFEFTANMVFSTERYDNIDVINNGVIRVPVGSEIMAYVWHVCQQKKVEELAWGEAGPVLIGEAVQRFSLEQHVQPYQVFCPLGYEQRQELLLPNPTWQPDDTTYAIHLWNEMWRRGGVDKNARYDPSCIYEQLQARYLRS</sequence>
<dbReference type="InterPro" id="IPR007577">
    <property type="entry name" value="GlycoTrfase_DXD_sugar-bd_CS"/>
</dbReference>
<dbReference type="GO" id="GO:0006688">
    <property type="term" value="P:glycosphingolipid biosynthetic process"/>
    <property type="evidence" value="ECO:0007669"/>
    <property type="project" value="TreeGrafter"/>
</dbReference>
<dbReference type="HOGENOM" id="CLU_086357_0_0_7"/>
<gene>
    <name evidence="1" type="ORF">ETSY1_41610</name>
</gene>
<dbReference type="Proteomes" id="UP000019141">
    <property type="component" value="Unassembled WGS sequence"/>
</dbReference>
<proteinExistence type="predicted"/>
<dbReference type="PANTHER" id="PTHR12042">
    <property type="entry name" value="LACTOSYLCERAMIDE 4-ALPHA-GALACTOSYLTRANSFERASE ALPHA- 1,4-GALACTOSYLTRANSFERASE"/>
    <property type="match status" value="1"/>
</dbReference>
<evidence type="ECO:0000313" key="1">
    <source>
        <dbReference type="EMBL" id="ETW92904.1"/>
    </source>
</evidence>
<dbReference type="GO" id="GO:0016020">
    <property type="term" value="C:membrane"/>
    <property type="evidence" value="ECO:0007669"/>
    <property type="project" value="GOC"/>
</dbReference>
<dbReference type="InterPro" id="IPR051981">
    <property type="entry name" value="Glycosyltransf_32"/>
</dbReference>
<keyword evidence="2" id="KW-1185">Reference proteome</keyword>
<protein>
    <recommendedName>
        <fullName evidence="3">Alpha 1,4-glycosyltransferase domain-containing protein</fullName>
    </recommendedName>
</protein>
<dbReference type="Gene3D" id="3.90.550.20">
    <property type="match status" value="1"/>
</dbReference>
<dbReference type="PANTHER" id="PTHR12042:SF21">
    <property type="entry name" value="ALPHA1,4-GALACTOSYLTRANSFERASE 1-RELATED"/>
    <property type="match status" value="1"/>
</dbReference>
<dbReference type="AlphaFoldDB" id="W4L4V0"/>